<evidence type="ECO:0000313" key="2">
    <source>
        <dbReference type="Proteomes" id="UP000479000"/>
    </source>
</evidence>
<dbReference type="Proteomes" id="UP000479000">
    <property type="component" value="Unassembled WGS sequence"/>
</dbReference>
<dbReference type="PANTHER" id="PTHR45748:SF7">
    <property type="entry name" value="1-PHOSPHATIDYLINOSITOL 3-PHOSPHATE 5-KINASE-RELATED"/>
    <property type="match status" value="1"/>
</dbReference>
<proteinExistence type="predicted"/>
<dbReference type="EMBL" id="CADCXU010022132">
    <property type="protein sequence ID" value="CAB0009719.1"/>
    <property type="molecule type" value="Genomic_DNA"/>
</dbReference>
<evidence type="ECO:0000313" key="1">
    <source>
        <dbReference type="EMBL" id="CAB0009719.1"/>
    </source>
</evidence>
<sequence>MTPIRCMSPGTKCMSFAKYLELRFHADMYKVRDIDCNHSLHQDHVHYFAMAKTLATFS</sequence>
<reference evidence="1 2" key="1">
    <citation type="submission" date="2020-02" db="EMBL/GenBank/DDBJ databases">
        <authorList>
            <person name="Ferguson B K."/>
        </authorList>
    </citation>
    <scope>NUCLEOTIDE SEQUENCE [LARGE SCALE GENOMIC DNA]</scope>
</reference>
<accession>A0A6H5GZK7</accession>
<dbReference type="OrthoDB" id="158357at2759"/>
<dbReference type="GO" id="GO:0000285">
    <property type="term" value="F:1-phosphatidylinositol-3-phosphate 5-kinase activity"/>
    <property type="evidence" value="ECO:0007669"/>
    <property type="project" value="TreeGrafter"/>
</dbReference>
<feature type="non-terminal residue" evidence="1">
    <location>
        <position position="58"/>
    </location>
</feature>
<name>A0A6H5GZK7_9HEMI</name>
<dbReference type="GO" id="GO:0010008">
    <property type="term" value="C:endosome membrane"/>
    <property type="evidence" value="ECO:0007669"/>
    <property type="project" value="TreeGrafter"/>
</dbReference>
<dbReference type="GO" id="GO:0046854">
    <property type="term" value="P:phosphatidylinositol phosphate biosynthetic process"/>
    <property type="evidence" value="ECO:0007669"/>
    <property type="project" value="TreeGrafter"/>
</dbReference>
<dbReference type="PANTHER" id="PTHR45748">
    <property type="entry name" value="1-PHOSPHATIDYLINOSITOL 3-PHOSPHATE 5-KINASE-RELATED"/>
    <property type="match status" value="1"/>
</dbReference>
<protein>
    <submittedName>
        <fullName evidence="1">Uncharacterized protein</fullName>
    </submittedName>
</protein>
<dbReference type="AlphaFoldDB" id="A0A6H5GZK7"/>
<organism evidence="1 2">
    <name type="scientific">Nesidiocoris tenuis</name>
    <dbReference type="NCBI Taxonomy" id="355587"/>
    <lineage>
        <taxon>Eukaryota</taxon>
        <taxon>Metazoa</taxon>
        <taxon>Ecdysozoa</taxon>
        <taxon>Arthropoda</taxon>
        <taxon>Hexapoda</taxon>
        <taxon>Insecta</taxon>
        <taxon>Pterygota</taxon>
        <taxon>Neoptera</taxon>
        <taxon>Paraneoptera</taxon>
        <taxon>Hemiptera</taxon>
        <taxon>Heteroptera</taxon>
        <taxon>Panheteroptera</taxon>
        <taxon>Cimicomorpha</taxon>
        <taxon>Miridae</taxon>
        <taxon>Dicyphina</taxon>
        <taxon>Nesidiocoris</taxon>
    </lineage>
</organism>
<keyword evidence="2" id="KW-1185">Reference proteome</keyword>
<gene>
    <name evidence="1" type="ORF">NTEN_LOCUS14833</name>
</gene>